<feature type="site" description="Important for substrate specificity" evidence="3">
    <location>
        <position position="153"/>
    </location>
</feature>
<dbReference type="InterPro" id="IPR029001">
    <property type="entry name" value="ITPase-like_fam"/>
</dbReference>
<feature type="active site" description="Proton acceptor" evidence="3">
    <location>
        <position position="70"/>
    </location>
</feature>
<comment type="caution">
    <text evidence="4">The sequence shown here is derived from an EMBL/GenBank/DDBJ whole genome shotgun (WGS) entry which is preliminary data.</text>
</comment>
<comment type="cofactor">
    <cofactor evidence="1 3">
        <name>a divalent metal cation</name>
        <dbReference type="ChEBI" id="CHEBI:60240"/>
    </cofactor>
</comment>
<comment type="catalytic activity">
    <reaction evidence="3">
        <text>dTTP + H2O = dTMP + diphosphate + H(+)</text>
        <dbReference type="Rhea" id="RHEA:28534"/>
        <dbReference type="ChEBI" id="CHEBI:15377"/>
        <dbReference type="ChEBI" id="CHEBI:15378"/>
        <dbReference type="ChEBI" id="CHEBI:33019"/>
        <dbReference type="ChEBI" id="CHEBI:37568"/>
        <dbReference type="ChEBI" id="CHEBI:63528"/>
        <dbReference type="EC" id="3.6.1.9"/>
    </reaction>
</comment>
<accession>A0ABT9ZKN0</accession>
<comment type="similarity">
    <text evidence="3">Belongs to the Maf family. YhdE subfamily.</text>
</comment>
<protein>
    <recommendedName>
        <fullName evidence="3">dTTP/UTP pyrophosphatase</fullName>
        <shortName evidence="3">dTTPase/UTPase</shortName>
        <ecNumber evidence="3">3.6.1.9</ecNumber>
    </recommendedName>
    <alternativeName>
        <fullName evidence="3">Nucleoside triphosphate pyrophosphatase</fullName>
    </alternativeName>
    <alternativeName>
        <fullName evidence="3">Nucleotide pyrophosphatase</fullName>
        <shortName evidence="3">Nucleotide PPase</shortName>
    </alternativeName>
</protein>
<name>A0ABT9ZKN0_9BACI</name>
<keyword evidence="3" id="KW-0546">Nucleotide metabolism</keyword>
<dbReference type="InterPro" id="IPR003697">
    <property type="entry name" value="Maf-like"/>
</dbReference>
<dbReference type="NCBIfam" id="TIGR00172">
    <property type="entry name" value="maf"/>
    <property type="match status" value="1"/>
</dbReference>
<dbReference type="EMBL" id="JAUSUD010000025">
    <property type="protein sequence ID" value="MDQ0232823.1"/>
    <property type="molecule type" value="Genomic_DNA"/>
</dbReference>
<comment type="function">
    <text evidence="3">Nucleoside triphosphate pyrophosphatase that hydrolyzes dTTP and UTP. May have a dual role in cell division arrest and in preventing the incorporation of modified nucleotides into cellular nucleic acids.</text>
</comment>
<evidence type="ECO:0000256" key="3">
    <source>
        <dbReference type="HAMAP-Rule" id="MF_00528"/>
    </source>
</evidence>
<keyword evidence="5" id="KW-1185">Reference proteome</keyword>
<organism evidence="4 5">
    <name type="scientific">Metabacillus malikii</name>
    <dbReference type="NCBI Taxonomy" id="1504265"/>
    <lineage>
        <taxon>Bacteria</taxon>
        <taxon>Bacillati</taxon>
        <taxon>Bacillota</taxon>
        <taxon>Bacilli</taxon>
        <taxon>Bacillales</taxon>
        <taxon>Bacillaceae</taxon>
        <taxon>Metabacillus</taxon>
    </lineage>
</organism>
<dbReference type="HAMAP" id="MF_00528">
    <property type="entry name" value="Maf"/>
    <property type="match status" value="1"/>
</dbReference>
<gene>
    <name evidence="4" type="ORF">J2S19_004145</name>
</gene>
<reference evidence="4 5" key="1">
    <citation type="submission" date="2023-07" db="EMBL/GenBank/DDBJ databases">
        <title>Genomic Encyclopedia of Type Strains, Phase IV (KMG-IV): sequencing the most valuable type-strain genomes for metagenomic binning, comparative biology and taxonomic classification.</title>
        <authorList>
            <person name="Goeker M."/>
        </authorList>
    </citation>
    <scope>NUCLEOTIDE SEQUENCE [LARGE SCALE GENOMIC DNA]</scope>
    <source>
        <strain evidence="4 5">DSM 29005</strain>
    </source>
</reference>
<feature type="site" description="Important for substrate specificity" evidence="3">
    <location>
        <position position="13"/>
    </location>
</feature>
<evidence type="ECO:0000256" key="1">
    <source>
        <dbReference type="ARBA" id="ARBA00001968"/>
    </source>
</evidence>
<evidence type="ECO:0000313" key="5">
    <source>
        <dbReference type="Proteomes" id="UP001234495"/>
    </source>
</evidence>
<dbReference type="PANTHER" id="PTHR43213:SF5">
    <property type="entry name" value="BIFUNCTIONAL DTTP_UTP PYROPHOSPHATASE_METHYLTRANSFERASE PROTEIN-RELATED"/>
    <property type="match status" value="1"/>
</dbReference>
<comment type="subcellular location">
    <subcellularLocation>
        <location evidence="3">Cytoplasm</location>
    </subcellularLocation>
</comment>
<comment type="catalytic activity">
    <reaction evidence="3">
        <text>UTP + H2O = UMP + diphosphate + H(+)</text>
        <dbReference type="Rhea" id="RHEA:29395"/>
        <dbReference type="ChEBI" id="CHEBI:15377"/>
        <dbReference type="ChEBI" id="CHEBI:15378"/>
        <dbReference type="ChEBI" id="CHEBI:33019"/>
        <dbReference type="ChEBI" id="CHEBI:46398"/>
        <dbReference type="ChEBI" id="CHEBI:57865"/>
        <dbReference type="EC" id="3.6.1.9"/>
    </reaction>
</comment>
<dbReference type="RefSeq" id="WP_307345294.1">
    <property type="nucleotide sequence ID" value="NZ_JAUSUD010000025.1"/>
</dbReference>
<evidence type="ECO:0000256" key="2">
    <source>
        <dbReference type="ARBA" id="ARBA00022801"/>
    </source>
</evidence>
<dbReference type="Gene3D" id="3.90.950.10">
    <property type="match status" value="1"/>
</dbReference>
<dbReference type="PIRSF" id="PIRSF006305">
    <property type="entry name" value="Maf"/>
    <property type="match status" value="1"/>
</dbReference>
<keyword evidence="3" id="KW-0963">Cytoplasm</keyword>
<feature type="site" description="Important for substrate specificity" evidence="3">
    <location>
        <position position="71"/>
    </location>
</feature>
<dbReference type="SUPFAM" id="SSF52972">
    <property type="entry name" value="ITPase-like"/>
    <property type="match status" value="1"/>
</dbReference>
<sequence length="190" mass="21194">MTSTLILASASPRRKELLELLQVPFKVMPSDVDEIIDNSLHPKEIVQQLAKQKAEFIADKVDNAYVIGSDTIVAFENQMLGKPKTEEEAIKMLHMLSGNTHEVYTGVSIVTDKRCITFCEKTEVTFYPLSAEEINQYVATGEPMDKAGAYGIQGYGALLVEKIVGDYYAVVGLPIAKVKRKLRELGYYEQ</sequence>
<dbReference type="Proteomes" id="UP001234495">
    <property type="component" value="Unassembled WGS sequence"/>
</dbReference>
<comment type="caution">
    <text evidence="3">Lacks conserved residue(s) required for the propagation of feature annotation.</text>
</comment>
<proteinExistence type="inferred from homology"/>
<dbReference type="Pfam" id="PF02545">
    <property type="entry name" value="Maf"/>
    <property type="match status" value="1"/>
</dbReference>
<keyword evidence="2 3" id="KW-0378">Hydrolase</keyword>
<dbReference type="CDD" id="cd00555">
    <property type="entry name" value="Maf"/>
    <property type="match status" value="1"/>
</dbReference>
<evidence type="ECO:0000313" key="4">
    <source>
        <dbReference type="EMBL" id="MDQ0232823.1"/>
    </source>
</evidence>
<dbReference type="EC" id="3.6.1.9" evidence="3"/>
<dbReference type="PANTHER" id="PTHR43213">
    <property type="entry name" value="BIFUNCTIONAL DTTP/UTP PYROPHOSPHATASE/METHYLTRANSFERASE PROTEIN-RELATED"/>
    <property type="match status" value="1"/>
</dbReference>